<dbReference type="EMBL" id="QVID01000002">
    <property type="protein sequence ID" value="RFN58212.1"/>
    <property type="molecule type" value="Genomic_DNA"/>
</dbReference>
<comment type="caution">
    <text evidence="1">The sequence shown here is derived from an EMBL/GenBank/DDBJ whole genome shotgun (WGS) entry which is preliminary data.</text>
</comment>
<dbReference type="RefSeq" id="WP_117160160.1">
    <property type="nucleotide sequence ID" value="NZ_QVID01000002.1"/>
</dbReference>
<reference evidence="1 2" key="1">
    <citation type="journal article" date="2007" name="Int. J. Syst. Evol. Microbiol.">
        <title>Marixanthomonas ophiurae gen. nov., sp. nov., a marine bacterium of the family Flavobacteriaceae isolated from a deep-sea brittle star.</title>
        <authorList>
            <person name="Romanenko L.A."/>
            <person name="Uchino M."/>
            <person name="Frolova G.M."/>
            <person name="Mikhailov V.V."/>
        </authorList>
    </citation>
    <scope>NUCLEOTIDE SEQUENCE [LARGE SCALE GENOMIC DNA]</scope>
    <source>
        <strain evidence="1 2">KMM 3046</strain>
    </source>
</reference>
<name>A0A3E1Q7W5_9FLAO</name>
<evidence type="ECO:0000313" key="1">
    <source>
        <dbReference type="EMBL" id="RFN58212.1"/>
    </source>
</evidence>
<dbReference type="AlphaFoldDB" id="A0A3E1Q7W5"/>
<gene>
    <name evidence="1" type="ORF">DZ858_13350</name>
</gene>
<accession>A0A3E1Q7W5</accession>
<keyword evidence="2" id="KW-1185">Reference proteome</keyword>
<dbReference type="Proteomes" id="UP000261082">
    <property type="component" value="Unassembled WGS sequence"/>
</dbReference>
<organism evidence="1 2">
    <name type="scientific">Marixanthomonas ophiurae</name>
    <dbReference type="NCBI Taxonomy" id="387659"/>
    <lineage>
        <taxon>Bacteria</taxon>
        <taxon>Pseudomonadati</taxon>
        <taxon>Bacteroidota</taxon>
        <taxon>Flavobacteriia</taxon>
        <taxon>Flavobacteriales</taxon>
        <taxon>Flavobacteriaceae</taxon>
        <taxon>Marixanthomonas</taxon>
    </lineage>
</organism>
<protein>
    <submittedName>
        <fullName evidence="1">Uncharacterized protein</fullName>
    </submittedName>
</protein>
<sequence length="80" mass="9193">MTNICFFAAGSKVTSFKTITEHPKKAELINQAQCARQFYIASNYRTYRRDLQFSPKPKSLITPNGFSMKRSECSGIFYII</sequence>
<proteinExistence type="predicted"/>
<evidence type="ECO:0000313" key="2">
    <source>
        <dbReference type="Proteomes" id="UP000261082"/>
    </source>
</evidence>